<dbReference type="EMBL" id="CP116346">
    <property type="protein sequence ID" value="WIT10978.1"/>
    <property type="molecule type" value="Genomic_DNA"/>
</dbReference>
<reference evidence="2" key="1">
    <citation type="submission" date="2023-01" db="EMBL/GenBank/DDBJ databases">
        <title>Whole genome sequence of Paucibacter sp. S2-9 isolated from pond sediment.</title>
        <authorList>
            <person name="Jung J.Y."/>
        </authorList>
    </citation>
    <scope>NUCLEOTIDE SEQUENCE</scope>
    <source>
        <strain evidence="2">S2-9</strain>
    </source>
</reference>
<dbReference type="InterPro" id="IPR021329">
    <property type="entry name" value="DUF2938"/>
</dbReference>
<evidence type="ECO:0000313" key="2">
    <source>
        <dbReference type="EMBL" id="WIT10978.1"/>
    </source>
</evidence>
<name>A0AA95NC42_9BURK</name>
<dbReference type="Proteomes" id="UP001177769">
    <property type="component" value="Chromosome"/>
</dbReference>
<dbReference type="AlphaFoldDB" id="A0AA95NC42"/>
<proteinExistence type="predicted"/>
<keyword evidence="3" id="KW-1185">Reference proteome</keyword>
<feature type="transmembrane region" description="Helical" evidence="1">
    <location>
        <begin position="70"/>
        <end position="89"/>
    </location>
</feature>
<keyword evidence="1" id="KW-0812">Transmembrane</keyword>
<sequence>MELLVLAYLGGIVGAALMDMTETVAAGFGIRSGVNAALLGRWAGGLPHGRLRHADILKVPARPGEARLGWAFHFLLGGGGVALAYPAFFQLMGALLPANHLLAGVLFSLTTSVLPWFVLLPCFGWGLFGRRGPRGTNALLAATLSHMPYGLGVGAVIAAGALPLAS</sequence>
<evidence type="ECO:0000313" key="3">
    <source>
        <dbReference type="Proteomes" id="UP001177769"/>
    </source>
</evidence>
<organism evidence="2 3">
    <name type="scientific">Paucibacter sediminis</name>
    <dbReference type="NCBI Taxonomy" id="3019553"/>
    <lineage>
        <taxon>Bacteria</taxon>
        <taxon>Pseudomonadati</taxon>
        <taxon>Pseudomonadota</taxon>
        <taxon>Betaproteobacteria</taxon>
        <taxon>Burkholderiales</taxon>
        <taxon>Sphaerotilaceae</taxon>
        <taxon>Roseateles</taxon>
    </lineage>
</organism>
<feature type="transmembrane region" description="Helical" evidence="1">
    <location>
        <begin position="101"/>
        <end position="127"/>
    </location>
</feature>
<feature type="transmembrane region" description="Helical" evidence="1">
    <location>
        <begin position="147"/>
        <end position="165"/>
    </location>
</feature>
<gene>
    <name evidence="2" type="ORF">PFX98_19010</name>
</gene>
<keyword evidence="1" id="KW-1133">Transmembrane helix</keyword>
<evidence type="ECO:0000256" key="1">
    <source>
        <dbReference type="SAM" id="Phobius"/>
    </source>
</evidence>
<keyword evidence="1" id="KW-0472">Membrane</keyword>
<protein>
    <submittedName>
        <fullName evidence="2">DUF2938 family protein</fullName>
    </submittedName>
</protein>
<dbReference type="KEGG" id="pais:PFX98_19010"/>
<dbReference type="Pfam" id="PF11158">
    <property type="entry name" value="DUF2938"/>
    <property type="match status" value="1"/>
</dbReference>
<accession>A0AA95NC42</accession>
<dbReference type="RefSeq" id="WP_285232056.1">
    <property type="nucleotide sequence ID" value="NZ_CP116346.1"/>
</dbReference>